<gene>
    <name evidence="5" type="ORF">FC82_GL001965</name>
</gene>
<dbReference type="PROSITE" id="PS00211">
    <property type="entry name" value="ABC_TRANSPORTER_1"/>
    <property type="match status" value="1"/>
</dbReference>
<dbReference type="InterPro" id="IPR003439">
    <property type="entry name" value="ABC_transporter-like_ATP-bd"/>
</dbReference>
<accession>A0A0R2B942</accession>
<feature type="domain" description="ABC transporter" evidence="4">
    <location>
        <begin position="4"/>
        <end position="234"/>
    </location>
</feature>
<dbReference type="InterPro" id="IPR003593">
    <property type="entry name" value="AAA+_ATPase"/>
</dbReference>
<organism evidence="5 6">
    <name type="scientific">Secundilactobacillus collinoides DSM 20515 = JCM 1123</name>
    <dbReference type="NCBI Taxonomy" id="1423733"/>
    <lineage>
        <taxon>Bacteria</taxon>
        <taxon>Bacillati</taxon>
        <taxon>Bacillota</taxon>
        <taxon>Bacilli</taxon>
        <taxon>Lactobacillales</taxon>
        <taxon>Lactobacillaceae</taxon>
        <taxon>Secundilactobacillus</taxon>
    </lineage>
</organism>
<dbReference type="GO" id="GO:0016887">
    <property type="term" value="F:ATP hydrolysis activity"/>
    <property type="evidence" value="ECO:0007669"/>
    <property type="project" value="InterPro"/>
</dbReference>
<dbReference type="Proteomes" id="UP000051845">
    <property type="component" value="Unassembled WGS sequence"/>
</dbReference>
<dbReference type="InterPro" id="IPR017871">
    <property type="entry name" value="ABC_transporter-like_CS"/>
</dbReference>
<evidence type="ECO:0000256" key="1">
    <source>
        <dbReference type="ARBA" id="ARBA00022448"/>
    </source>
</evidence>
<dbReference type="Pfam" id="PF13732">
    <property type="entry name" value="DrrA1-3_C"/>
    <property type="match status" value="1"/>
</dbReference>
<evidence type="ECO:0000259" key="4">
    <source>
        <dbReference type="PROSITE" id="PS50893"/>
    </source>
</evidence>
<dbReference type="InterPro" id="IPR025302">
    <property type="entry name" value="DrrA1/2-like_C"/>
</dbReference>
<name>A0A0R2B942_SECCO</name>
<dbReference type="PATRIC" id="fig|1423733.4.peg.2066"/>
<dbReference type="EMBL" id="AYYR01000043">
    <property type="protein sequence ID" value="KRM75816.1"/>
    <property type="molecule type" value="Genomic_DNA"/>
</dbReference>
<keyword evidence="1" id="KW-0813">Transport</keyword>
<dbReference type="SUPFAM" id="SSF52540">
    <property type="entry name" value="P-loop containing nucleoside triphosphate hydrolases"/>
    <property type="match status" value="1"/>
</dbReference>
<comment type="caution">
    <text evidence="5">The sequence shown here is derived from an EMBL/GenBank/DDBJ whole genome shotgun (WGS) entry which is preliminary data.</text>
</comment>
<dbReference type="Pfam" id="PF00005">
    <property type="entry name" value="ABC_tran"/>
    <property type="match status" value="1"/>
</dbReference>
<dbReference type="PROSITE" id="PS50893">
    <property type="entry name" value="ABC_TRANSPORTER_2"/>
    <property type="match status" value="1"/>
</dbReference>
<evidence type="ECO:0000313" key="6">
    <source>
        <dbReference type="Proteomes" id="UP000051845"/>
    </source>
</evidence>
<sequence length="318" mass="34681">MSMITLDHVSRFYKEVPAVEDLTFRVEKGEIFSLLGPSGAGKTTTIRLLTTLLPVQSGSAQVAGHDVTKAGKQVRANIGYISQTGSSDRTRTGRANLRLIGRLYGLSDAAIKTRTASLATILQITDILDRRVSTYSGGQKRRLDIALGLLHQPTVLFMDEPTTGLDPQNRKDLLQYLKKLAGNGLTILFTTHLMDEADVLADRVSIIDQGKIVALDTPDHLKQSLQGDILTLSIGAHDQTVASPLDDLPYIRNVHQLSAEDFRMEIADSAANVPEVFQRLTIAGLTIHSFSITKPTLNDVFIARTGHAPITSDTQETK</sequence>
<evidence type="ECO:0000256" key="3">
    <source>
        <dbReference type="ARBA" id="ARBA00022840"/>
    </source>
</evidence>
<dbReference type="STRING" id="33960.TY91_10515"/>
<dbReference type="PANTHER" id="PTHR43582">
    <property type="entry name" value="LINEARMYCIN RESISTANCE ATP-BINDING PROTEIN LNRL"/>
    <property type="match status" value="1"/>
</dbReference>
<dbReference type="InterPro" id="IPR027417">
    <property type="entry name" value="P-loop_NTPase"/>
</dbReference>
<protein>
    <submittedName>
        <fullName evidence="5">ABC transporter ATP-binding protein</fullName>
    </submittedName>
</protein>
<keyword evidence="3 5" id="KW-0067">ATP-binding</keyword>
<proteinExistence type="predicted"/>
<keyword evidence="2" id="KW-0547">Nucleotide-binding</keyword>
<dbReference type="PANTHER" id="PTHR43582:SF5">
    <property type="entry name" value="ABC TRANSPORTER"/>
    <property type="match status" value="1"/>
</dbReference>
<reference evidence="5 6" key="1">
    <citation type="journal article" date="2015" name="Genome Announc.">
        <title>Expanding the biotechnology potential of lactobacilli through comparative genomics of 213 strains and associated genera.</title>
        <authorList>
            <person name="Sun Z."/>
            <person name="Harris H.M."/>
            <person name="McCann A."/>
            <person name="Guo C."/>
            <person name="Argimon S."/>
            <person name="Zhang W."/>
            <person name="Yang X."/>
            <person name="Jeffery I.B."/>
            <person name="Cooney J.C."/>
            <person name="Kagawa T.F."/>
            <person name="Liu W."/>
            <person name="Song Y."/>
            <person name="Salvetti E."/>
            <person name="Wrobel A."/>
            <person name="Rasinkangas P."/>
            <person name="Parkhill J."/>
            <person name="Rea M.C."/>
            <person name="O'Sullivan O."/>
            <person name="Ritari J."/>
            <person name="Douillard F.P."/>
            <person name="Paul Ross R."/>
            <person name="Yang R."/>
            <person name="Briner A.E."/>
            <person name="Felis G.E."/>
            <person name="de Vos W.M."/>
            <person name="Barrangou R."/>
            <person name="Klaenhammer T.R."/>
            <person name="Caufield P.W."/>
            <person name="Cui Y."/>
            <person name="Zhang H."/>
            <person name="O'Toole P.W."/>
        </authorList>
    </citation>
    <scope>NUCLEOTIDE SEQUENCE [LARGE SCALE GENOMIC DNA]</scope>
    <source>
        <strain evidence="5 6">DSM 20515</strain>
    </source>
</reference>
<dbReference type="Gene3D" id="3.40.50.300">
    <property type="entry name" value="P-loop containing nucleotide triphosphate hydrolases"/>
    <property type="match status" value="1"/>
</dbReference>
<dbReference type="SMART" id="SM00382">
    <property type="entry name" value="AAA"/>
    <property type="match status" value="1"/>
</dbReference>
<dbReference type="AlphaFoldDB" id="A0A0R2B942"/>
<dbReference type="RefSeq" id="WP_056996645.1">
    <property type="nucleotide sequence ID" value="NZ_AYYR01000043.1"/>
</dbReference>
<evidence type="ECO:0000256" key="2">
    <source>
        <dbReference type="ARBA" id="ARBA00022741"/>
    </source>
</evidence>
<evidence type="ECO:0000313" key="5">
    <source>
        <dbReference type="EMBL" id="KRM75816.1"/>
    </source>
</evidence>
<dbReference type="GO" id="GO:0005524">
    <property type="term" value="F:ATP binding"/>
    <property type="evidence" value="ECO:0007669"/>
    <property type="project" value="UniProtKB-KW"/>
</dbReference>